<proteinExistence type="inferred from homology"/>
<comment type="subcellular location">
    <subcellularLocation>
        <location evidence="1 4">Bacterial flagellum basal body</location>
    </subcellularLocation>
</comment>
<evidence type="ECO:0000259" key="6">
    <source>
        <dbReference type="Pfam" id="PF06429"/>
    </source>
</evidence>
<evidence type="ECO:0000256" key="4">
    <source>
        <dbReference type="RuleBase" id="RU362116"/>
    </source>
</evidence>
<accession>A0A840I5M1</accession>
<dbReference type="GO" id="GO:0009424">
    <property type="term" value="C:bacterial-type flagellum hook"/>
    <property type="evidence" value="ECO:0007669"/>
    <property type="project" value="TreeGrafter"/>
</dbReference>
<reference evidence="7 8" key="1">
    <citation type="submission" date="2020-08" db="EMBL/GenBank/DDBJ databases">
        <title>Genomic Encyclopedia of Type Strains, Phase IV (KMG-IV): sequencing the most valuable type-strain genomes for metagenomic binning, comparative biology and taxonomic classification.</title>
        <authorList>
            <person name="Goeker M."/>
        </authorList>
    </citation>
    <scope>NUCLEOTIDE SEQUENCE [LARGE SCALE GENOMIC DNA]</scope>
    <source>
        <strain evidence="7 8">DSM 102850</strain>
    </source>
</reference>
<dbReference type="Pfam" id="PF00460">
    <property type="entry name" value="Flg_bb_rod"/>
    <property type="match status" value="1"/>
</dbReference>
<keyword evidence="7" id="KW-0966">Cell projection</keyword>
<keyword evidence="7" id="KW-0282">Flagellum</keyword>
<dbReference type="GO" id="GO:0005829">
    <property type="term" value="C:cytosol"/>
    <property type="evidence" value="ECO:0007669"/>
    <property type="project" value="TreeGrafter"/>
</dbReference>
<dbReference type="GO" id="GO:0071978">
    <property type="term" value="P:bacterial-type flagellum-dependent swarming motility"/>
    <property type="evidence" value="ECO:0007669"/>
    <property type="project" value="TreeGrafter"/>
</dbReference>
<dbReference type="PANTHER" id="PTHR30435:SF1">
    <property type="entry name" value="FLAGELLAR HOOK PROTEIN FLGE"/>
    <property type="match status" value="1"/>
</dbReference>
<keyword evidence="8" id="KW-1185">Reference proteome</keyword>
<dbReference type="PROSITE" id="PS00588">
    <property type="entry name" value="FLAGELLA_BB_ROD"/>
    <property type="match status" value="1"/>
</dbReference>
<dbReference type="InterPro" id="IPR020013">
    <property type="entry name" value="Flagellar_FlgE/F/G"/>
</dbReference>
<evidence type="ECO:0000259" key="5">
    <source>
        <dbReference type="Pfam" id="PF00460"/>
    </source>
</evidence>
<evidence type="ECO:0000256" key="3">
    <source>
        <dbReference type="ARBA" id="ARBA00023143"/>
    </source>
</evidence>
<dbReference type="InterPro" id="IPR037058">
    <property type="entry name" value="Falgellar_hook_FlgE_sf"/>
</dbReference>
<organism evidence="7 8">
    <name type="scientific">Parvularcula dongshanensis</name>
    <dbReference type="NCBI Taxonomy" id="1173995"/>
    <lineage>
        <taxon>Bacteria</taxon>
        <taxon>Pseudomonadati</taxon>
        <taxon>Pseudomonadota</taxon>
        <taxon>Alphaproteobacteria</taxon>
        <taxon>Parvularculales</taxon>
        <taxon>Parvularculaceae</taxon>
        <taxon>Parvularcula</taxon>
    </lineage>
</organism>
<comment type="similarity">
    <text evidence="2 4">Belongs to the flagella basal body rod proteins family.</text>
</comment>
<gene>
    <name evidence="7" type="ORF">GGQ59_002152</name>
</gene>
<comment type="function">
    <text evidence="4">A flexible structure which links the flagellar filament to the drive apparatus in the basal body.</text>
</comment>
<dbReference type="Proteomes" id="UP000563524">
    <property type="component" value="Unassembled WGS sequence"/>
</dbReference>
<keyword evidence="7" id="KW-0969">Cilium</keyword>
<evidence type="ECO:0000256" key="2">
    <source>
        <dbReference type="ARBA" id="ARBA00009677"/>
    </source>
</evidence>
<dbReference type="InterPro" id="IPR037925">
    <property type="entry name" value="FlgE/F/G-like"/>
</dbReference>
<evidence type="ECO:0000256" key="1">
    <source>
        <dbReference type="ARBA" id="ARBA00004117"/>
    </source>
</evidence>
<dbReference type="InterPro" id="IPR019776">
    <property type="entry name" value="Flagellar_basal_body_rod_CS"/>
</dbReference>
<dbReference type="Pfam" id="PF06429">
    <property type="entry name" value="Flg_bbr_C"/>
    <property type="match status" value="1"/>
</dbReference>
<dbReference type="InterPro" id="IPR010930">
    <property type="entry name" value="Flg_bb/hook_C_dom"/>
</dbReference>
<dbReference type="NCBIfam" id="TIGR03506">
    <property type="entry name" value="FlgEFG_subfam"/>
    <property type="match status" value="1"/>
</dbReference>
<evidence type="ECO:0000313" key="7">
    <source>
        <dbReference type="EMBL" id="MBB4659615.1"/>
    </source>
</evidence>
<dbReference type="Gene3D" id="2.60.98.20">
    <property type="entry name" value="Flagellar hook protein FlgE"/>
    <property type="match status" value="1"/>
</dbReference>
<dbReference type="GO" id="GO:0009425">
    <property type="term" value="C:bacterial-type flagellum basal body"/>
    <property type="evidence" value="ECO:0007669"/>
    <property type="project" value="UniProtKB-SubCell"/>
</dbReference>
<dbReference type="SUPFAM" id="SSF117143">
    <property type="entry name" value="Flagellar hook protein flgE"/>
    <property type="match status" value="1"/>
</dbReference>
<dbReference type="EMBL" id="JACHOB010000004">
    <property type="protein sequence ID" value="MBB4659615.1"/>
    <property type="molecule type" value="Genomic_DNA"/>
</dbReference>
<feature type="domain" description="Flagellar basal-body/hook protein C-terminal" evidence="6">
    <location>
        <begin position="391"/>
        <end position="430"/>
    </location>
</feature>
<keyword evidence="3 4" id="KW-0975">Bacterial flagellum</keyword>
<protein>
    <recommendedName>
        <fullName evidence="4">Flagellar hook protein FlgE</fullName>
    </recommendedName>
</protein>
<comment type="caution">
    <text evidence="7">The sequence shown here is derived from an EMBL/GenBank/DDBJ whole genome shotgun (WGS) entry which is preliminary data.</text>
</comment>
<dbReference type="AlphaFoldDB" id="A0A840I5M1"/>
<evidence type="ECO:0000313" key="8">
    <source>
        <dbReference type="Proteomes" id="UP000563524"/>
    </source>
</evidence>
<dbReference type="PANTHER" id="PTHR30435">
    <property type="entry name" value="FLAGELLAR PROTEIN"/>
    <property type="match status" value="1"/>
</dbReference>
<name>A0A840I5M1_9PROT</name>
<dbReference type="InterPro" id="IPR001444">
    <property type="entry name" value="Flag_bb_rod_N"/>
</dbReference>
<feature type="domain" description="Flagellar basal body rod protein N-terminal" evidence="5">
    <location>
        <begin position="7"/>
        <end position="37"/>
    </location>
</feature>
<dbReference type="RefSeq" id="WP_183818383.1">
    <property type="nucleotide sequence ID" value="NZ_JACHOB010000004.1"/>
</dbReference>
<sequence length="432" mass="45637">MTISSSMNAGIMGLAVNATRLATISDNIANSDTYGYKRAVADFSSMVIQQRDNAYAAGGVRVNAYRQVNEEGSLISTGNSTDLAVAGRGMLPVTTASGAAENAVGRTFMLTPTGSFSPDENGFLRTSTGLFLMGWPTDETGDVGAVTRESSASLEPVNVLVNRYTSTPTERISMGVNLPADATQAGAPGEPYEVPMEYYDNLGRTQILTAVYTPNVPATGSSNAWSVELFDNSTGVPVSLSSFDVDFQDNMTSGGMINAVTNNPTYDAATGEITVDLPRGPVQLFVGRTGQNAGLTQLAADFAPYAIQRDGAAIGDLLKVEVDEQGNLDAIYDTGFRRTLYRIPVGDVPNPNGLSAANNGAFRMSQSSGDVYFWDAGTGPVGETVGYGLMESTVDIASELTGLIETQRAYASNAKIIQTVDEMLQETTNIKR</sequence>